<evidence type="ECO:0000313" key="3">
    <source>
        <dbReference type="Proteomes" id="UP000576209"/>
    </source>
</evidence>
<keyword evidence="3" id="KW-1185">Reference proteome</keyword>
<gene>
    <name evidence="2" type="ORF">GGR28_001239</name>
</gene>
<sequence>MKSTAPLRSAHLIIGLLAVFILSLSSCLEDDDFNNFRPVTFIIKADVLTVEEGNSITFQDSSIDASSRIWTFPGGSPETSTDLTPTVRYDSTGTYYPTVTTTFADGTTQTRTLEVTVVASIVPGFRASAVEALPGTRIDFTNETQGVGDIPPTMIDSNVIYKWVFEGVSSDTIIGNNPSVVYDELGNYDVSLTVIRRSTNSRVTVVKEDFIQIVSALRIAPNKVEFNEDGSKLMLTFSESLTPPDAADVDKLSLTAGDGSSVTINSLEASDNTLVLNLAAGSLVEDETYKLSYSDGTLGFGSGAIVSDLDEYEVTYYGAYNWVPVDYSTANGTRDVVVDGKTFEWTTADVRGGFQANGAISLLHPTDPNYYVLTTEVGPTALTLQVTPKDGASFSDLRAIALELYNMGPAGTTYTFSHPVRVLQTSAPDHPDTPVVTSLSEGGKVVTLDSTPGRFPKVRMVVLLENPADAANFTMTSSHGEPTIAYPTPSGF</sequence>
<dbReference type="RefSeq" id="WP_183494865.1">
    <property type="nucleotide sequence ID" value="NZ_JACIFF010000002.1"/>
</dbReference>
<evidence type="ECO:0000259" key="1">
    <source>
        <dbReference type="PROSITE" id="PS50093"/>
    </source>
</evidence>
<dbReference type="SUPFAM" id="SSF49299">
    <property type="entry name" value="PKD domain"/>
    <property type="match status" value="2"/>
</dbReference>
<dbReference type="Gene3D" id="2.60.40.10">
    <property type="entry name" value="Immunoglobulins"/>
    <property type="match status" value="2"/>
</dbReference>
<dbReference type="EMBL" id="JACIFF010000002">
    <property type="protein sequence ID" value="MBB4078626.1"/>
    <property type="molecule type" value="Genomic_DNA"/>
</dbReference>
<organism evidence="2 3">
    <name type="scientific">Neolewinella aquimaris</name>
    <dbReference type="NCBI Taxonomy" id="1835722"/>
    <lineage>
        <taxon>Bacteria</taxon>
        <taxon>Pseudomonadati</taxon>
        <taxon>Bacteroidota</taxon>
        <taxon>Saprospiria</taxon>
        <taxon>Saprospirales</taxon>
        <taxon>Lewinellaceae</taxon>
        <taxon>Neolewinella</taxon>
    </lineage>
</organism>
<protein>
    <submittedName>
        <fullName evidence="2">PKD repeat protein</fullName>
    </submittedName>
</protein>
<dbReference type="PROSITE" id="PS50093">
    <property type="entry name" value="PKD"/>
    <property type="match status" value="1"/>
</dbReference>
<dbReference type="CDD" id="cd00146">
    <property type="entry name" value="PKD"/>
    <property type="match status" value="1"/>
</dbReference>
<feature type="domain" description="PKD" evidence="1">
    <location>
        <begin position="70"/>
        <end position="124"/>
    </location>
</feature>
<dbReference type="InterPro" id="IPR013783">
    <property type="entry name" value="Ig-like_fold"/>
</dbReference>
<dbReference type="InterPro" id="IPR000601">
    <property type="entry name" value="PKD_dom"/>
</dbReference>
<dbReference type="InterPro" id="IPR022409">
    <property type="entry name" value="PKD/Chitinase_dom"/>
</dbReference>
<accession>A0A840ECD0</accession>
<proteinExistence type="predicted"/>
<dbReference type="PROSITE" id="PS51257">
    <property type="entry name" value="PROKAR_LIPOPROTEIN"/>
    <property type="match status" value="1"/>
</dbReference>
<evidence type="ECO:0000313" key="2">
    <source>
        <dbReference type="EMBL" id="MBB4078626.1"/>
    </source>
</evidence>
<dbReference type="InterPro" id="IPR035986">
    <property type="entry name" value="PKD_dom_sf"/>
</dbReference>
<reference evidence="2 3" key="1">
    <citation type="submission" date="2020-08" db="EMBL/GenBank/DDBJ databases">
        <title>Genomic Encyclopedia of Type Strains, Phase IV (KMG-IV): sequencing the most valuable type-strain genomes for metagenomic binning, comparative biology and taxonomic classification.</title>
        <authorList>
            <person name="Goeker M."/>
        </authorList>
    </citation>
    <scope>NUCLEOTIDE SEQUENCE [LARGE SCALE GENOMIC DNA]</scope>
    <source>
        <strain evidence="2 3">DSM 105137</strain>
    </source>
</reference>
<dbReference type="SMART" id="SM00089">
    <property type="entry name" value="PKD"/>
    <property type="match status" value="2"/>
</dbReference>
<comment type="caution">
    <text evidence="2">The sequence shown here is derived from an EMBL/GenBank/DDBJ whole genome shotgun (WGS) entry which is preliminary data.</text>
</comment>
<dbReference type="Proteomes" id="UP000576209">
    <property type="component" value="Unassembled WGS sequence"/>
</dbReference>
<name>A0A840ECD0_9BACT</name>
<dbReference type="AlphaFoldDB" id="A0A840ECD0"/>